<evidence type="ECO:0000313" key="3">
    <source>
        <dbReference type="Proteomes" id="UP000219564"/>
    </source>
</evidence>
<keyword evidence="1" id="KW-1133">Transmembrane helix</keyword>
<dbReference type="EMBL" id="OBKZ01000020">
    <property type="protein sequence ID" value="SOB53047.1"/>
    <property type="molecule type" value="Genomic_DNA"/>
</dbReference>
<protein>
    <recommendedName>
        <fullName evidence="4">Phage tail protein</fullName>
    </recommendedName>
</protein>
<feature type="transmembrane region" description="Helical" evidence="1">
    <location>
        <begin position="115"/>
        <end position="135"/>
    </location>
</feature>
<accession>A0AAX2H8Y2</accession>
<evidence type="ECO:0000256" key="1">
    <source>
        <dbReference type="SAM" id="Phobius"/>
    </source>
</evidence>
<gene>
    <name evidence="2" type="ORF">PLUA15_270029</name>
</gene>
<evidence type="ECO:0000313" key="2">
    <source>
        <dbReference type="EMBL" id="SOB53047.1"/>
    </source>
</evidence>
<dbReference type="AlphaFoldDB" id="A0AAX2H8Y2"/>
<evidence type="ECO:0008006" key="4">
    <source>
        <dbReference type="Google" id="ProtNLM"/>
    </source>
</evidence>
<reference evidence="2 3" key="1">
    <citation type="submission" date="2017-08" db="EMBL/GenBank/DDBJ databases">
        <authorList>
            <person name="Chaillou S."/>
        </authorList>
    </citation>
    <scope>NUCLEOTIDE SEQUENCE [LARGE SCALE GENOMIC DNA]</scope>
    <source>
        <strain evidence="2 3">MFPA15A1205</strain>
    </source>
</reference>
<dbReference type="Proteomes" id="UP000219564">
    <property type="component" value="Unassembled WGS sequence"/>
</dbReference>
<keyword evidence="1" id="KW-0812">Transmembrane</keyword>
<keyword evidence="1" id="KW-0472">Membrane</keyword>
<organism evidence="2 3">
    <name type="scientific">Pseudomonas lundensis</name>
    <dbReference type="NCBI Taxonomy" id="86185"/>
    <lineage>
        <taxon>Bacteria</taxon>
        <taxon>Pseudomonadati</taxon>
        <taxon>Pseudomonadota</taxon>
        <taxon>Gammaproteobacteria</taxon>
        <taxon>Pseudomonadales</taxon>
        <taxon>Pseudomonadaceae</taxon>
        <taxon>Pseudomonas</taxon>
    </lineage>
</organism>
<feature type="transmembrane region" description="Helical" evidence="1">
    <location>
        <begin position="89"/>
        <end position="109"/>
    </location>
</feature>
<name>A0AAX2H8Y2_9PSED</name>
<dbReference type="RefSeq" id="WP_097192127.1">
    <property type="nucleotide sequence ID" value="NZ_JAAQXX010000040.1"/>
</dbReference>
<sequence length="193" mass="20215">MKRTVRLYGVLRQHFGRDFSLELSSPAEGINALCHLLPGFESFLRNAEARGLVFSVFAGPHNLSEQQLLFSSADNSVIRIVPLIVGSKSAGIFQTILGIALVAVGYFSFGTASPWGMGLIAAGSGAAVGGVMQMLSPIPGIGRGRDEEGNRASYAFGGAITTVAQGNPWPVLYGEREIGGAVLSGGIYAQDQV</sequence>
<comment type="caution">
    <text evidence="2">The sequence shown here is derived from an EMBL/GenBank/DDBJ whole genome shotgun (WGS) entry which is preliminary data.</text>
</comment>
<proteinExistence type="predicted"/>